<dbReference type="SUPFAM" id="SSF55073">
    <property type="entry name" value="Nucleotide cyclase"/>
    <property type="match status" value="1"/>
</dbReference>
<reference evidence="4" key="1">
    <citation type="submission" date="2021-05" db="EMBL/GenBank/DDBJ databases">
        <authorList>
            <person name="Pietrasiak N."/>
            <person name="Ward R."/>
            <person name="Stajich J.E."/>
            <person name="Kurbessoian T."/>
        </authorList>
    </citation>
    <scope>NUCLEOTIDE SEQUENCE</scope>
    <source>
        <strain evidence="4">JT2-VF2</strain>
    </source>
</reference>
<feature type="transmembrane region" description="Helical" evidence="2">
    <location>
        <begin position="386"/>
        <end position="405"/>
    </location>
</feature>
<evidence type="ECO:0000256" key="1">
    <source>
        <dbReference type="ARBA" id="ARBA00005381"/>
    </source>
</evidence>
<dbReference type="InterPro" id="IPR001054">
    <property type="entry name" value="A/G_cyclase"/>
</dbReference>
<protein>
    <submittedName>
        <fullName evidence="4">Adenylate/guanylate cyclase domain-containing protein</fullName>
    </submittedName>
</protein>
<evidence type="ECO:0000256" key="2">
    <source>
        <dbReference type="SAM" id="Phobius"/>
    </source>
</evidence>
<dbReference type="SMART" id="SM00044">
    <property type="entry name" value="CYCc"/>
    <property type="match status" value="1"/>
</dbReference>
<proteinExistence type="inferred from homology"/>
<reference evidence="4" key="2">
    <citation type="journal article" date="2022" name="Microbiol. Resour. Announc.">
        <title>Metagenome Sequencing to Explore Phylogenomics of Terrestrial Cyanobacteria.</title>
        <authorList>
            <person name="Ward R.D."/>
            <person name="Stajich J.E."/>
            <person name="Johansen J.R."/>
            <person name="Huntemann M."/>
            <person name="Clum A."/>
            <person name="Foster B."/>
            <person name="Foster B."/>
            <person name="Roux S."/>
            <person name="Palaniappan K."/>
            <person name="Varghese N."/>
            <person name="Mukherjee S."/>
            <person name="Reddy T.B.K."/>
            <person name="Daum C."/>
            <person name="Copeland A."/>
            <person name="Chen I.A."/>
            <person name="Ivanova N.N."/>
            <person name="Kyrpides N.C."/>
            <person name="Shapiro N."/>
            <person name="Eloe-Fadrosh E.A."/>
            <person name="Pietrasiak N."/>
        </authorList>
    </citation>
    <scope>NUCLEOTIDE SEQUENCE</scope>
    <source>
        <strain evidence="4">JT2-VF2</strain>
    </source>
</reference>
<keyword evidence="2" id="KW-0472">Membrane</keyword>
<dbReference type="SMART" id="SM01080">
    <property type="entry name" value="CHASE2"/>
    <property type="match status" value="1"/>
</dbReference>
<sequence>MWAKLRNWLWQTRSLWIITPSVTGLIILLRFSGVLQFLEWAAFDQYMRLRPQEPLDDRVVIVGIDEQDLHEIVGQDYIPDKILAQLLVKLQAKQPRAIGVDIYRDLPVEPGHAELVKVYQKATNIIGIQQVTGADVPPSPVLKAKGQVGGNGLILDADAKVRRGFLSVSDRKNKKLWSFGMLLALNYLQKEGISSPNIESSTYQLGKKLFPAFAANDGGYVRANASKYQILLNYRGPKRYFQSVSMADILKDRVPSDWGRDRIILIGNFGEIFEDFVFSPFNSGFPLGIERTPRVEIHANLISQILSTVLDGRPLIKTLPELWEWLWILLWSGVGANLIWQLRYTGGLSKLSFHKVVAPFLAAIALIGMTFLAFLGGWWIPVVPPLLALVGSAIAVTAYLAKTAGAIRKTFGRYLTTEVVANLLESPEGLKLGGERRKITILTSDLRGFTAVSERLPAEEVIKIINLYLGYMADVITQHQGTIDEFMGDGILVLFGAPTVREDDATRAIACAVAMQLAMEPVNKTMQQLGLPHLEMGIGINTGEVVVGNIGSEKRTKYGIVGDQVNLTYRIESYTVGGQIFVSESTLKEVGSLLRIDGQQVVQPKGVHQPLTIYQIGGIGGKYNFYLPKEEEIFLTLPEALPLQYTALDGKHIDNIMMKGRLIKLSSKGAEICIYQDGVSKILAPLTNLKLNLIVPNASAQFSEDIYGKILAQSTSDSFVIRFTNQPPAVEKQLSALYNSIKVLHNKQRT</sequence>
<evidence type="ECO:0000259" key="3">
    <source>
        <dbReference type="PROSITE" id="PS50125"/>
    </source>
</evidence>
<dbReference type="PANTHER" id="PTHR43081:SF1">
    <property type="entry name" value="ADENYLATE CYCLASE, TERMINAL-DIFFERENTIATION SPECIFIC"/>
    <property type="match status" value="1"/>
</dbReference>
<dbReference type="GO" id="GO:0004016">
    <property type="term" value="F:adenylate cyclase activity"/>
    <property type="evidence" value="ECO:0007669"/>
    <property type="project" value="UniProtKB-ARBA"/>
</dbReference>
<keyword evidence="2" id="KW-0812">Transmembrane</keyword>
<comment type="similarity">
    <text evidence="1">Belongs to the adenylyl cyclase class-3 family.</text>
</comment>
<dbReference type="Pfam" id="PF05226">
    <property type="entry name" value="CHASE2"/>
    <property type="match status" value="1"/>
</dbReference>
<dbReference type="InterPro" id="IPR029787">
    <property type="entry name" value="Nucleotide_cyclase"/>
</dbReference>
<dbReference type="InterPro" id="IPR050697">
    <property type="entry name" value="Adenylyl/Guanylyl_Cyclase_3/4"/>
</dbReference>
<feature type="transmembrane region" description="Helical" evidence="2">
    <location>
        <begin position="325"/>
        <end position="344"/>
    </location>
</feature>
<organism evidence="4 5">
    <name type="scientific">Mojavia pulchra JT2-VF2</name>
    <dbReference type="NCBI Taxonomy" id="287848"/>
    <lineage>
        <taxon>Bacteria</taxon>
        <taxon>Bacillati</taxon>
        <taxon>Cyanobacteriota</taxon>
        <taxon>Cyanophyceae</taxon>
        <taxon>Nostocales</taxon>
        <taxon>Nostocaceae</taxon>
    </lineage>
</organism>
<dbReference type="PROSITE" id="PS50125">
    <property type="entry name" value="GUANYLATE_CYCLASE_2"/>
    <property type="match status" value="1"/>
</dbReference>
<comment type="caution">
    <text evidence="4">The sequence shown here is derived from an EMBL/GenBank/DDBJ whole genome shotgun (WGS) entry which is preliminary data.</text>
</comment>
<gene>
    <name evidence="4" type="ORF">KME32_03170</name>
</gene>
<dbReference type="AlphaFoldDB" id="A0A951PUJ9"/>
<dbReference type="EMBL" id="JAHHHN010000001">
    <property type="protein sequence ID" value="MBW4560152.1"/>
    <property type="molecule type" value="Genomic_DNA"/>
</dbReference>
<evidence type="ECO:0000313" key="4">
    <source>
        <dbReference type="EMBL" id="MBW4560152.1"/>
    </source>
</evidence>
<keyword evidence="2" id="KW-1133">Transmembrane helix</keyword>
<feature type="transmembrane region" description="Helical" evidence="2">
    <location>
        <begin position="15"/>
        <end position="38"/>
    </location>
</feature>
<dbReference type="CDD" id="cd07302">
    <property type="entry name" value="CHD"/>
    <property type="match status" value="1"/>
</dbReference>
<dbReference type="GO" id="GO:0009190">
    <property type="term" value="P:cyclic nucleotide biosynthetic process"/>
    <property type="evidence" value="ECO:0007669"/>
    <property type="project" value="InterPro"/>
</dbReference>
<dbReference type="GO" id="GO:0035556">
    <property type="term" value="P:intracellular signal transduction"/>
    <property type="evidence" value="ECO:0007669"/>
    <property type="project" value="InterPro"/>
</dbReference>
<dbReference type="Proteomes" id="UP000715781">
    <property type="component" value="Unassembled WGS sequence"/>
</dbReference>
<dbReference type="PANTHER" id="PTHR43081">
    <property type="entry name" value="ADENYLATE CYCLASE, TERMINAL-DIFFERENTIATION SPECIFIC-RELATED"/>
    <property type="match status" value="1"/>
</dbReference>
<dbReference type="InterPro" id="IPR007890">
    <property type="entry name" value="CHASE2"/>
</dbReference>
<feature type="transmembrane region" description="Helical" evidence="2">
    <location>
        <begin position="356"/>
        <end position="380"/>
    </location>
</feature>
<dbReference type="Pfam" id="PF00211">
    <property type="entry name" value="Guanylate_cyc"/>
    <property type="match status" value="1"/>
</dbReference>
<feature type="domain" description="Guanylate cyclase" evidence="3">
    <location>
        <begin position="440"/>
        <end position="572"/>
    </location>
</feature>
<name>A0A951PUJ9_9NOST</name>
<evidence type="ECO:0000313" key="5">
    <source>
        <dbReference type="Proteomes" id="UP000715781"/>
    </source>
</evidence>
<dbReference type="Gene3D" id="3.30.70.1230">
    <property type="entry name" value="Nucleotide cyclase"/>
    <property type="match status" value="1"/>
</dbReference>
<accession>A0A951PUJ9</accession>